<dbReference type="GO" id="GO:0016020">
    <property type="term" value="C:membrane"/>
    <property type="evidence" value="ECO:0007669"/>
    <property type="project" value="UniProtKB-SubCell"/>
</dbReference>
<dbReference type="STRING" id="36166.T1H727"/>
<dbReference type="Pfam" id="PF03151">
    <property type="entry name" value="TPT"/>
    <property type="match status" value="1"/>
</dbReference>
<keyword evidence="2 5" id="KW-0812">Transmembrane</keyword>
<feature type="transmembrane region" description="Helical" evidence="5">
    <location>
        <begin position="7"/>
        <end position="24"/>
    </location>
</feature>
<protein>
    <recommendedName>
        <fullName evidence="6">Sugar phosphate transporter domain-containing protein</fullName>
    </recommendedName>
</protein>
<dbReference type="PANTHER" id="PTHR11132">
    <property type="entry name" value="SOLUTE CARRIER FAMILY 35"/>
    <property type="match status" value="1"/>
</dbReference>
<feature type="transmembrane region" description="Helical" evidence="5">
    <location>
        <begin position="269"/>
        <end position="291"/>
    </location>
</feature>
<reference evidence="8" key="1">
    <citation type="submission" date="2013-02" db="EMBL/GenBank/DDBJ databases">
        <authorList>
            <person name="Hughes D."/>
        </authorList>
    </citation>
    <scope>NUCLEOTIDE SEQUENCE</scope>
    <source>
        <strain>Durham</strain>
        <strain evidence="8">NC isolate 2 -- Noor lab</strain>
    </source>
</reference>
<feature type="transmembrane region" description="Helical" evidence="5">
    <location>
        <begin position="243"/>
        <end position="263"/>
    </location>
</feature>
<comment type="subcellular location">
    <subcellularLocation>
        <location evidence="1">Membrane</location>
        <topology evidence="1">Multi-pass membrane protein</topology>
    </subcellularLocation>
</comment>
<organism evidence="7 8">
    <name type="scientific">Megaselia scalaris</name>
    <name type="common">Humpbacked fly</name>
    <name type="synonym">Phora scalaris</name>
    <dbReference type="NCBI Taxonomy" id="36166"/>
    <lineage>
        <taxon>Eukaryota</taxon>
        <taxon>Metazoa</taxon>
        <taxon>Ecdysozoa</taxon>
        <taxon>Arthropoda</taxon>
        <taxon>Hexapoda</taxon>
        <taxon>Insecta</taxon>
        <taxon>Pterygota</taxon>
        <taxon>Neoptera</taxon>
        <taxon>Endopterygota</taxon>
        <taxon>Diptera</taxon>
        <taxon>Brachycera</taxon>
        <taxon>Muscomorpha</taxon>
        <taxon>Platypezoidea</taxon>
        <taxon>Phoridae</taxon>
        <taxon>Megaseliini</taxon>
        <taxon>Megaselia</taxon>
    </lineage>
</organism>
<feature type="transmembrane region" description="Helical" evidence="5">
    <location>
        <begin position="70"/>
        <end position="87"/>
    </location>
</feature>
<evidence type="ECO:0000256" key="1">
    <source>
        <dbReference type="ARBA" id="ARBA00004141"/>
    </source>
</evidence>
<sequence length="296" mass="32889">FKKIGSAVFYGLSSFMITVVNKTVLTSYAFPSFLFLSLGQLLASIVVLYLGKKCRLVTFPDLAKDTFRKIFPLPLIFLGNMIFGLGGTQALSLPMFAALRRFSILMTMLLELRILGIRPSKAVQISVYAMIGGALIAASNDLSFNVEGYFYVMLTNAFTASNGVFVKKKLETVDMGKNGLMFYNSLFMLGPALLVNWATGDLEKAINYKNWNDSLFLVQFLMSCVMGFILSYSTILCTQYNSALTTTIVGCLKNICVTYLGMFIGGDYIFSWVNCIGINISVFGSLLYTYVTFRRK</sequence>
<keyword evidence="3 5" id="KW-1133">Transmembrane helix</keyword>
<accession>T1H727</accession>
<feature type="transmembrane region" description="Helical" evidence="5">
    <location>
        <begin position="217"/>
        <end position="236"/>
    </location>
</feature>
<feature type="transmembrane region" description="Helical" evidence="5">
    <location>
        <begin position="93"/>
        <end position="110"/>
    </location>
</feature>
<keyword evidence="8" id="KW-1185">Reference proteome</keyword>
<evidence type="ECO:0000256" key="4">
    <source>
        <dbReference type="ARBA" id="ARBA00023136"/>
    </source>
</evidence>
<dbReference type="Proteomes" id="UP000015102">
    <property type="component" value="Unassembled WGS sequence"/>
</dbReference>
<evidence type="ECO:0000313" key="7">
    <source>
        <dbReference type="EnsemblMetazoa" id="MESCA012509-PA"/>
    </source>
</evidence>
<evidence type="ECO:0000256" key="2">
    <source>
        <dbReference type="ARBA" id="ARBA00022692"/>
    </source>
</evidence>
<dbReference type="OMA" id="VWMLINC"/>
<name>T1H727_MEGSC</name>
<keyword evidence="4 5" id="KW-0472">Membrane</keyword>
<proteinExistence type="predicted"/>
<dbReference type="InterPro" id="IPR004853">
    <property type="entry name" value="Sugar_P_trans_dom"/>
</dbReference>
<feature type="transmembrane region" description="Helical" evidence="5">
    <location>
        <begin position="30"/>
        <end position="50"/>
    </location>
</feature>
<evidence type="ECO:0000259" key="6">
    <source>
        <dbReference type="Pfam" id="PF03151"/>
    </source>
</evidence>
<reference evidence="7" key="2">
    <citation type="submission" date="2015-06" db="UniProtKB">
        <authorList>
            <consortium name="EnsemblMetazoa"/>
        </authorList>
    </citation>
    <scope>IDENTIFICATION</scope>
</reference>
<evidence type="ECO:0000313" key="8">
    <source>
        <dbReference type="Proteomes" id="UP000015102"/>
    </source>
</evidence>
<dbReference type="HOGENOM" id="CLU_040726_1_0_1"/>
<dbReference type="InterPro" id="IPR050186">
    <property type="entry name" value="TPT_transporter"/>
</dbReference>
<evidence type="ECO:0000256" key="3">
    <source>
        <dbReference type="ARBA" id="ARBA00022989"/>
    </source>
</evidence>
<feature type="transmembrane region" description="Helical" evidence="5">
    <location>
        <begin position="148"/>
        <end position="166"/>
    </location>
</feature>
<feature type="transmembrane region" description="Helical" evidence="5">
    <location>
        <begin position="122"/>
        <end position="142"/>
    </location>
</feature>
<evidence type="ECO:0000256" key="5">
    <source>
        <dbReference type="SAM" id="Phobius"/>
    </source>
</evidence>
<dbReference type="AlphaFoldDB" id="T1H727"/>
<feature type="domain" description="Sugar phosphate transporter" evidence="6">
    <location>
        <begin position="12"/>
        <end position="288"/>
    </location>
</feature>
<dbReference type="EnsemblMetazoa" id="MESCA012509-RA">
    <property type="protein sequence ID" value="MESCA012509-PA"/>
    <property type="gene ID" value="MESCA012509"/>
</dbReference>
<feature type="transmembrane region" description="Helical" evidence="5">
    <location>
        <begin position="178"/>
        <end position="197"/>
    </location>
</feature>